<accession>A0A2R2MQS8</accession>
<reference evidence="9" key="1">
    <citation type="submission" date="2025-08" db="UniProtKB">
        <authorList>
            <consortium name="RefSeq"/>
        </authorList>
    </citation>
    <scope>IDENTIFICATION</scope>
    <source>
        <tissue evidence="9">Gonads</tissue>
    </source>
</reference>
<comment type="subcellular location">
    <subcellularLocation>
        <location evidence="1">Membrane</location>
        <topology evidence="1">Multi-pass membrane protein</topology>
    </subcellularLocation>
</comment>
<feature type="transmembrane region" description="Helical" evidence="7">
    <location>
        <begin position="826"/>
        <end position="853"/>
    </location>
</feature>
<dbReference type="AlphaFoldDB" id="A0A2R2MQS8"/>
<feature type="transmembrane region" description="Helical" evidence="7">
    <location>
        <begin position="31"/>
        <end position="55"/>
    </location>
</feature>
<dbReference type="RefSeq" id="XP_023932601.1">
    <property type="nucleotide sequence ID" value="XM_024076833.1"/>
</dbReference>
<feature type="transmembrane region" description="Helical" evidence="7">
    <location>
        <begin position="156"/>
        <end position="187"/>
    </location>
</feature>
<feature type="compositionally biased region" description="Polar residues" evidence="6">
    <location>
        <begin position="279"/>
        <end position="295"/>
    </location>
</feature>
<dbReference type="InterPro" id="IPR002549">
    <property type="entry name" value="AI-2E-like"/>
</dbReference>
<protein>
    <submittedName>
        <fullName evidence="9">Transmembrane protein 245</fullName>
    </submittedName>
</protein>
<dbReference type="KEGG" id="lak:106177434"/>
<keyword evidence="4 7" id="KW-1133">Transmembrane helix</keyword>
<name>A0A2R2MQS8_LINAN</name>
<feature type="transmembrane region" description="Helical" evidence="7">
    <location>
        <begin position="737"/>
        <end position="755"/>
    </location>
</feature>
<dbReference type="InParanoid" id="A0A2R2MQS8"/>
<dbReference type="Pfam" id="PF01594">
    <property type="entry name" value="AI-2E_transport"/>
    <property type="match status" value="1"/>
</dbReference>
<keyword evidence="3 7" id="KW-0812">Transmembrane</keyword>
<evidence type="ECO:0000256" key="1">
    <source>
        <dbReference type="ARBA" id="ARBA00004141"/>
    </source>
</evidence>
<dbReference type="PANTHER" id="PTHR21716:SF4">
    <property type="entry name" value="TRANSMEMBRANE PROTEIN 245"/>
    <property type="match status" value="1"/>
</dbReference>
<feature type="transmembrane region" description="Helical" evidence="7">
    <location>
        <begin position="789"/>
        <end position="806"/>
    </location>
</feature>
<feature type="compositionally biased region" description="Polar residues" evidence="6">
    <location>
        <begin position="331"/>
        <end position="356"/>
    </location>
</feature>
<dbReference type="GO" id="GO:0016020">
    <property type="term" value="C:membrane"/>
    <property type="evidence" value="ECO:0007669"/>
    <property type="project" value="UniProtKB-SubCell"/>
</dbReference>
<dbReference type="OrthoDB" id="5970161at2759"/>
<keyword evidence="8" id="KW-1185">Reference proteome</keyword>
<evidence type="ECO:0000256" key="6">
    <source>
        <dbReference type="SAM" id="MobiDB-lite"/>
    </source>
</evidence>
<evidence type="ECO:0000256" key="4">
    <source>
        <dbReference type="ARBA" id="ARBA00022989"/>
    </source>
</evidence>
<dbReference type="PANTHER" id="PTHR21716">
    <property type="entry name" value="TRANSMEMBRANE PROTEIN"/>
    <property type="match status" value="1"/>
</dbReference>
<feature type="transmembrane region" description="Helical" evidence="7">
    <location>
        <begin position="375"/>
        <end position="406"/>
    </location>
</feature>
<feature type="transmembrane region" description="Helical" evidence="7">
    <location>
        <begin position="194"/>
        <end position="211"/>
    </location>
</feature>
<proteinExistence type="inferred from homology"/>
<feature type="region of interest" description="Disordered" evidence="6">
    <location>
        <begin position="279"/>
        <end position="365"/>
    </location>
</feature>
<dbReference type="FunCoup" id="A0A2R2MQS8">
    <property type="interactions" value="1590"/>
</dbReference>
<evidence type="ECO:0000256" key="7">
    <source>
        <dbReference type="SAM" id="Phobius"/>
    </source>
</evidence>
<evidence type="ECO:0000256" key="2">
    <source>
        <dbReference type="ARBA" id="ARBA00009773"/>
    </source>
</evidence>
<evidence type="ECO:0000313" key="9">
    <source>
        <dbReference type="RefSeq" id="XP_023932601.1"/>
    </source>
</evidence>
<evidence type="ECO:0000256" key="3">
    <source>
        <dbReference type="ARBA" id="ARBA00022692"/>
    </source>
</evidence>
<feature type="transmembrane region" description="Helical" evidence="7">
    <location>
        <begin position="126"/>
        <end position="144"/>
    </location>
</feature>
<organism evidence="8 9">
    <name type="scientific">Lingula anatina</name>
    <name type="common">Brachiopod</name>
    <name type="synonym">Lingula unguis</name>
    <dbReference type="NCBI Taxonomy" id="7574"/>
    <lineage>
        <taxon>Eukaryota</taxon>
        <taxon>Metazoa</taxon>
        <taxon>Spiralia</taxon>
        <taxon>Lophotrochozoa</taxon>
        <taxon>Brachiopoda</taxon>
        <taxon>Linguliformea</taxon>
        <taxon>Lingulata</taxon>
        <taxon>Lingulida</taxon>
        <taxon>Linguloidea</taxon>
        <taxon>Lingulidae</taxon>
        <taxon>Lingula</taxon>
    </lineage>
</organism>
<evidence type="ECO:0000256" key="5">
    <source>
        <dbReference type="ARBA" id="ARBA00023136"/>
    </source>
</evidence>
<keyword evidence="5 7" id="KW-0472">Membrane</keyword>
<feature type="transmembrane region" description="Helical" evidence="7">
    <location>
        <begin position="641"/>
        <end position="664"/>
    </location>
</feature>
<dbReference type="GeneID" id="106177434"/>
<evidence type="ECO:0000313" key="8">
    <source>
        <dbReference type="Proteomes" id="UP000085678"/>
    </source>
</evidence>
<feature type="transmembrane region" description="Helical" evidence="7">
    <location>
        <begin position="470"/>
        <end position="493"/>
    </location>
</feature>
<comment type="similarity">
    <text evidence="2">Belongs to the autoinducer-2 exporter (AI-2E) (TC 2.A.86) family.</text>
</comment>
<sequence length="901" mass="99216">MATPKMDYLRSPLDNIYKVVPQGDESALKQAFYNAGATLFVILVCSAAVSVYFVLEIFLRPLMWALLCGTVLHPVKNSLTSCLRGWLKGLTESGTPFVIGVVVLPLNVIDNASQTIAGAIKRHIKAIVIIGIGFPVTYLLYHFGPLVKIFNLLKAIFWLAYQALGLFSSFWVWTFVIAYFLAVVFYWNKQSSSVLRYLSVPIWIAILFHLATNAGALRIPIVVMVVTAMSVGLGAEIKEAKLKKRKNGEEQDLPDVSPTEKLKEALWRVISGRNRMESRTNSSIASFDTSQSDSLQESHHSDEENANVQPNRPPGAEVGLPMEEARKPKTLNLNTDGQGQSKGQSQTEGQGPDSSQSKPKKAPARKKRSLSDHCFIWLLWALGLVHIWRHFWLVQLLPVLLAVWIIKTLVKIALSNDGFKEKLTEVQSKTTAWVDDRKDALVPVPIQGLTKLAIRGDRKITSGLESSMDAIMSTMVILGVLIGTVLFTIFMAVQVHQESMHLVKVTSDVLNNSLHPEFKHWLPESEQVQMAMDSMVGNAYVYGRQWISTQVNYIAGENANKTHVEAQALALYDRLYESWFSTKNTTAVRKTGTLTRSPSFSDLSMTNLTSAWSVMKNTDFSGVVSFVQDNIGTLKSVLESLWIFIKGNMNLALSVLWTTISLLFGGGTALLNFVLSAVVFLTTLFYLLSSSGEHYKPIDWLVSISPTASDSTSKLGEAVEEGISGVFKASMKMATFYGLYTWLTHTVFGINIVFIPSALAAIFGAIPFLGTYWAALPAVIELWLVQGELIMAVTLFVCQLLPTMFVDTAIYSDIKGGGHPYLTGLAIAGGMYCFGLEGAIIGPILLCCLVVAVNVYSTMLKQPAPGGVQGNRRHSTASLGRVPLNKKLTRNFSRALSEDGW</sequence>
<feature type="transmembrane region" description="Helical" evidence="7">
    <location>
        <begin position="670"/>
        <end position="688"/>
    </location>
</feature>
<dbReference type="Proteomes" id="UP000085678">
    <property type="component" value="Unplaced"/>
</dbReference>
<feature type="transmembrane region" description="Helical" evidence="7">
    <location>
        <begin position="217"/>
        <end position="237"/>
    </location>
</feature>
<gene>
    <name evidence="9" type="primary">LOC106177434</name>
</gene>
<feature type="transmembrane region" description="Helical" evidence="7">
    <location>
        <begin position="761"/>
        <end position="784"/>
    </location>
</feature>